<dbReference type="GO" id="GO:0016114">
    <property type="term" value="P:terpenoid biosynthetic process"/>
    <property type="evidence" value="ECO:0007669"/>
    <property type="project" value="UniProtKB-UniRule"/>
</dbReference>
<feature type="binding site" evidence="5">
    <location>
        <position position="75"/>
    </location>
    <ligand>
        <name>dimethylallyl diphosphate</name>
        <dbReference type="ChEBI" id="CHEBI:57623"/>
    </ligand>
</feature>
<keyword evidence="4 5" id="KW-0411">Iron-sulfur</keyword>
<feature type="binding site" evidence="5">
    <location>
        <position position="266"/>
    </location>
    <ligand>
        <name>dimethylallyl diphosphate</name>
        <dbReference type="ChEBI" id="CHEBI:57623"/>
    </ligand>
</feature>
<dbReference type="PANTHER" id="PTHR30426:SF0">
    <property type="entry name" value="4-HYDROXY-3-METHYLBUT-2-ENYL DIPHOSPHATE REDUCTASE"/>
    <property type="match status" value="1"/>
</dbReference>
<keyword evidence="3 5" id="KW-0408">Iron</keyword>
<feature type="binding site" evidence="5">
    <location>
        <position position="42"/>
    </location>
    <ligand>
        <name>(2E)-4-hydroxy-3-methylbut-2-enyl diphosphate</name>
        <dbReference type="ChEBI" id="CHEBI:128753"/>
    </ligand>
</feature>
<keyword evidence="5 6" id="KW-0560">Oxidoreductase</keyword>
<feature type="binding site" evidence="5">
    <location>
        <position position="165"/>
    </location>
    <ligand>
        <name>(2E)-4-hydroxy-3-methylbut-2-enyl diphosphate</name>
        <dbReference type="ChEBI" id="CHEBI:128753"/>
    </ligand>
</feature>
<feature type="binding site" evidence="5">
    <location>
        <position position="224"/>
    </location>
    <ligand>
        <name>dimethylallyl diphosphate</name>
        <dbReference type="ChEBI" id="CHEBI:57623"/>
    </ligand>
</feature>
<comment type="function">
    <text evidence="5">Catalyzes the conversion of 1-hydroxy-2-methyl-2-(E)-butenyl 4-diphosphate (HMBPP) into a mixture of isopentenyl diphosphate (IPP) and dimethylallyl diphosphate (DMAPP). Acts in the terminal step of the DOXP/MEP pathway for isoprenoid precursor biosynthesis.</text>
</comment>
<dbReference type="Gene3D" id="3.40.50.11270">
    <property type="match status" value="1"/>
</dbReference>
<feature type="binding site" evidence="5">
    <location>
        <position position="125"/>
    </location>
    <ligand>
        <name>(2E)-4-hydroxy-3-methylbut-2-enyl diphosphate</name>
        <dbReference type="ChEBI" id="CHEBI:128753"/>
    </ligand>
</feature>
<feature type="binding site" evidence="5">
    <location>
        <position position="266"/>
    </location>
    <ligand>
        <name>isopentenyl diphosphate</name>
        <dbReference type="ChEBI" id="CHEBI:128769"/>
    </ligand>
</feature>
<dbReference type="KEGG" id="pprf:DPRO_2811"/>
<dbReference type="CDD" id="cd13944">
    <property type="entry name" value="lytB_ispH"/>
    <property type="match status" value="1"/>
</dbReference>
<dbReference type="HAMAP" id="MF_00191">
    <property type="entry name" value="IspH"/>
    <property type="match status" value="1"/>
</dbReference>
<feature type="binding site" evidence="5">
    <location>
        <position position="266"/>
    </location>
    <ligand>
        <name>(2E)-4-hydroxy-3-methylbut-2-enyl diphosphate</name>
        <dbReference type="ChEBI" id="CHEBI:128753"/>
    </ligand>
</feature>
<comment type="similarity">
    <text evidence="5">Belongs to the IspH family.</text>
</comment>
<evidence type="ECO:0000256" key="4">
    <source>
        <dbReference type="ARBA" id="ARBA00023014"/>
    </source>
</evidence>
<dbReference type="Pfam" id="PF02401">
    <property type="entry name" value="LYTB"/>
    <property type="match status" value="1"/>
</dbReference>
<sequence>MDVILAETAGFCMGVDLALRRLDKLVKAADGRPIFILGPIIHNPQVLKRYAEKGVTIAEEPDEVPGGAYVVIRAHGITREVEAQLKARDVVIKDATCPRVKKAQLLIARHTAKGRELLLYGEADHPEVKGLVSYAEHGHFLFGAPEELDDYPLSPDKSYVLAAQTTQDRELFQAMAKKLQENDSVNVKVLQTICDATKLRQKEASELAEGVDYMVVVGGFNSGNTRRLAQVASDKGTPSQHVETVADLDLENLRQYGRIGVTAGASTPRILIDEVLEALEAL</sequence>
<feature type="binding site" evidence="5">
    <location>
        <position position="222"/>
    </location>
    <ligand>
        <name>(2E)-4-hydroxy-3-methylbut-2-enyl diphosphate</name>
        <dbReference type="ChEBI" id="CHEBI:128753"/>
    </ligand>
</feature>
<feature type="binding site" evidence="5">
    <location>
        <position position="224"/>
    </location>
    <ligand>
        <name>isopentenyl diphosphate</name>
        <dbReference type="ChEBI" id="CHEBI:128769"/>
    </ligand>
</feature>
<feature type="binding site" evidence="5">
    <location>
        <position position="194"/>
    </location>
    <ligand>
        <name>[4Fe-4S] cluster</name>
        <dbReference type="ChEBI" id="CHEBI:49883"/>
    </ligand>
</feature>
<feature type="binding site" evidence="5">
    <location>
        <position position="42"/>
    </location>
    <ligand>
        <name>dimethylallyl diphosphate</name>
        <dbReference type="ChEBI" id="CHEBI:57623"/>
    </ligand>
</feature>
<dbReference type="PANTHER" id="PTHR30426">
    <property type="entry name" value="4-HYDROXY-3-METHYLBUT-2-ENYL DIPHOSPHATE REDUCTASE"/>
    <property type="match status" value="1"/>
</dbReference>
<keyword evidence="2 5" id="KW-0479">Metal-binding</keyword>
<evidence type="ECO:0000313" key="7">
    <source>
        <dbReference type="Proteomes" id="UP000219215"/>
    </source>
</evidence>
<dbReference type="InterPro" id="IPR003451">
    <property type="entry name" value="LytB/IspH"/>
</dbReference>
<evidence type="ECO:0000256" key="2">
    <source>
        <dbReference type="ARBA" id="ARBA00022723"/>
    </source>
</evidence>
<evidence type="ECO:0000256" key="5">
    <source>
        <dbReference type="HAMAP-Rule" id="MF_00191"/>
    </source>
</evidence>
<dbReference type="GO" id="GO:0019288">
    <property type="term" value="P:isopentenyl diphosphate biosynthetic process, methylerythritol 4-phosphate pathway"/>
    <property type="evidence" value="ECO:0007669"/>
    <property type="project" value="UniProtKB-UniRule"/>
</dbReference>
<dbReference type="GO" id="GO:0050992">
    <property type="term" value="P:dimethylallyl diphosphate biosynthetic process"/>
    <property type="evidence" value="ECO:0007669"/>
    <property type="project" value="UniProtKB-UniRule"/>
</dbReference>
<protein>
    <recommendedName>
        <fullName evidence="5">4-hydroxy-3-methylbut-2-enyl diphosphate reductase</fullName>
        <shortName evidence="5">HMBPP reductase</shortName>
        <ecNumber evidence="5">1.17.7.4</ecNumber>
    </recommendedName>
</protein>
<reference evidence="7" key="1">
    <citation type="submission" date="2017-09" db="EMBL/GenBank/DDBJ databases">
        <authorList>
            <person name="Regsiter A."/>
            <person name="William W."/>
        </authorList>
    </citation>
    <scope>NUCLEOTIDE SEQUENCE [LARGE SCALE GENOMIC DNA]</scope>
    <source>
        <strain evidence="7">500-1</strain>
    </source>
</reference>
<feature type="binding site" evidence="5">
    <location>
        <position position="125"/>
    </location>
    <ligand>
        <name>isopentenyl diphosphate</name>
        <dbReference type="ChEBI" id="CHEBI:128769"/>
    </ligand>
</feature>
<comment type="caution">
    <text evidence="5">Lacks conserved residue(s) required for the propagation of feature annotation.</text>
</comment>
<feature type="binding site" evidence="5">
    <location>
        <position position="12"/>
    </location>
    <ligand>
        <name>[4Fe-4S] cluster</name>
        <dbReference type="ChEBI" id="CHEBI:49883"/>
    </ligand>
</feature>
<comment type="pathway">
    <text evidence="5">Isoprenoid biosynthesis; isopentenyl diphosphate biosynthesis via DXP pathway; isopentenyl diphosphate from 1-deoxy-D-xylulose 5-phosphate: step 6/6.</text>
</comment>
<dbReference type="GO" id="GO:0051745">
    <property type="term" value="F:4-hydroxy-3-methylbut-2-enyl diphosphate reductase activity"/>
    <property type="evidence" value="ECO:0007669"/>
    <property type="project" value="UniProtKB-UniRule"/>
</dbReference>
<dbReference type="Proteomes" id="UP000219215">
    <property type="component" value="Chromosome DPRO"/>
</dbReference>
<comment type="pathway">
    <text evidence="5">Isoprenoid biosynthesis; dimethylallyl diphosphate biosynthesis; dimethylallyl diphosphate from (2E)-4-hydroxy-3-methylbutenyl diphosphate: step 1/1.</text>
</comment>
<accession>A0A2C8FB43</accession>
<proteinExistence type="inferred from homology"/>
<evidence type="ECO:0000256" key="1">
    <source>
        <dbReference type="ARBA" id="ARBA00022485"/>
    </source>
</evidence>
<feature type="binding site" evidence="5">
    <location>
        <position position="222"/>
    </location>
    <ligand>
        <name>isopentenyl diphosphate</name>
        <dbReference type="ChEBI" id="CHEBI:128769"/>
    </ligand>
</feature>
<dbReference type="GO" id="GO:0051539">
    <property type="term" value="F:4 iron, 4 sulfur cluster binding"/>
    <property type="evidence" value="ECO:0007669"/>
    <property type="project" value="UniProtKB-UniRule"/>
</dbReference>
<feature type="binding site" evidence="5">
    <location>
        <position position="97"/>
    </location>
    <ligand>
        <name>[4Fe-4S] cluster</name>
        <dbReference type="ChEBI" id="CHEBI:49883"/>
    </ligand>
</feature>
<gene>
    <name evidence="5 6" type="primary">ispH</name>
    <name evidence="6" type="ORF">DPRO_2811</name>
</gene>
<feature type="active site" description="Proton donor" evidence="5">
    <location>
        <position position="127"/>
    </location>
</feature>
<dbReference type="EC" id="1.17.7.4" evidence="5"/>
<feature type="binding site" evidence="5">
    <location>
        <position position="75"/>
    </location>
    <ligand>
        <name>(2E)-4-hydroxy-3-methylbut-2-enyl diphosphate</name>
        <dbReference type="ChEBI" id="CHEBI:128753"/>
    </ligand>
</feature>
<feature type="binding site" evidence="5">
    <location>
        <position position="224"/>
    </location>
    <ligand>
        <name>(2E)-4-hydroxy-3-methylbut-2-enyl diphosphate</name>
        <dbReference type="ChEBI" id="CHEBI:128753"/>
    </ligand>
</feature>
<feature type="binding site" evidence="5">
    <location>
        <position position="125"/>
    </location>
    <ligand>
        <name>dimethylallyl diphosphate</name>
        <dbReference type="ChEBI" id="CHEBI:57623"/>
    </ligand>
</feature>
<dbReference type="Gene3D" id="3.40.1010.20">
    <property type="entry name" value="4-hydroxy-3-methylbut-2-enyl diphosphate reductase, catalytic domain"/>
    <property type="match status" value="2"/>
</dbReference>
<dbReference type="OrthoDB" id="9804068at2"/>
<dbReference type="UniPathway" id="UPA00059">
    <property type="reaction ID" value="UER00105"/>
</dbReference>
<dbReference type="RefSeq" id="WP_097012553.1">
    <property type="nucleotide sequence ID" value="NZ_LT907975.1"/>
</dbReference>
<evidence type="ECO:0000256" key="3">
    <source>
        <dbReference type="ARBA" id="ARBA00023004"/>
    </source>
</evidence>
<dbReference type="GO" id="GO:0046872">
    <property type="term" value="F:metal ion binding"/>
    <property type="evidence" value="ECO:0007669"/>
    <property type="project" value="UniProtKB-KW"/>
</dbReference>
<name>A0A2C8FB43_9BACT</name>
<organism evidence="6 7">
    <name type="scientific">Pseudodesulfovibrio profundus</name>
    <dbReference type="NCBI Taxonomy" id="57320"/>
    <lineage>
        <taxon>Bacteria</taxon>
        <taxon>Pseudomonadati</taxon>
        <taxon>Thermodesulfobacteriota</taxon>
        <taxon>Desulfovibrionia</taxon>
        <taxon>Desulfovibrionales</taxon>
        <taxon>Desulfovibrionaceae</taxon>
    </lineage>
</organism>
<dbReference type="EMBL" id="LT907975">
    <property type="protein sequence ID" value="SOB59721.1"/>
    <property type="molecule type" value="Genomic_DNA"/>
</dbReference>
<comment type="cofactor">
    <cofactor evidence="5">
        <name>[4Fe-4S] cluster</name>
        <dbReference type="ChEBI" id="CHEBI:49883"/>
    </cofactor>
    <text evidence="5">Binds 1 [4Fe-4S] cluster per subunit.</text>
</comment>
<dbReference type="AlphaFoldDB" id="A0A2C8FB43"/>
<keyword evidence="5" id="KW-0414">Isoprene biosynthesis</keyword>
<feature type="binding site" evidence="5">
    <location>
        <position position="222"/>
    </location>
    <ligand>
        <name>dimethylallyl diphosphate</name>
        <dbReference type="ChEBI" id="CHEBI:57623"/>
    </ligand>
</feature>
<feature type="binding site" evidence="5">
    <location>
        <position position="42"/>
    </location>
    <ligand>
        <name>isopentenyl diphosphate</name>
        <dbReference type="ChEBI" id="CHEBI:128769"/>
    </ligand>
</feature>
<comment type="catalytic activity">
    <reaction evidence="5">
        <text>dimethylallyl diphosphate + 2 oxidized [2Fe-2S]-[ferredoxin] + H2O = (2E)-4-hydroxy-3-methylbut-2-enyl diphosphate + 2 reduced [2Fe-2S]-[ferredoxin] + 2 H(+)</text>
        <dbReference type="Rhea" id="RHEA:24825"/>
        <dbReference type="Rhea" id="RHEA-COMP:10000"/>
        <dbReference type="Rhea" id="RHEA-COMP:10001"/>
        <dbReference type="ChEBI" id="CHEBI:15377"/>
        <dbReference type="ChEBI" id="CHEBI:15378"/>
        <dbReference type="ChEBI" id="CHEBI:33737"/>
        <dbReference type="ChEBI" id="CHEBI:33738"/>
        <dbReference type="ChEBI" id="CHEBI:57623"/>
        <dbReference type="ChEBI" id="CHEBI:128753"/>
        <dbReference type="EC" id="1.17.7.4"/>
    </reaction>
</comment>
<feature type="binding site" evidence="5">
    <location>
        <position position="75"/>
    </location>
    <ligand>
        <name>isopentenyl diphosphate</name>
        <dbReference type="ChEBI" id="CHEBI:128769"/>
    </ligand>
</feature>
<evidence type="ECO:0000313" key="6">
    <source>
        <dbReference type="EMBL" id="SOB59721.1"/>
    </source>
</evidence>
<keyword evidence="7" id="KW-1185">Reference proteome</keyword>
<keyword evidence="1 5" id="KW-0004">4Fe-4S</keyword>
<dbReference type="NCBIfam" id="TIGR00216">
    <property type="entry name" value="ispH_lytB"/>
    <property type="match status" value="1"/>
</dbReference>
<dbReference type="UniPathway" id="UPA00056">
    <property type="reaction ID" value="UER00097"/>
</dbReference>
<comment type="catalytic activity">
    <reaction evidence="5">
        <text>isopentenyl diphosphate + 2 oxidized [2Fe-2S]-[ferredoxin] + H2O = (2E)-4-hydroxy-3-methylbut-2-enyl diphosphate + 2 reduced [2Fe-2S]-[ferredoxin] + 2 H(+)</text>
        <dbReference type="Rhea" id="RHEA:24488"/>
        <dbReference type="Rhea" id="RHEA-COMP:10000"/>
        <dbReference type="Rhea" id="RHEA-COMP:10001"/>
        <dbReference type="ChEBI" id="CHEBI:15377"/>
        <dbReference type="ChEBI" id="CHEBI:15378"/>
        <dbReference type="ChEBI" id="CHEBI:33737"/>
        <dbReference type="ChEBI" id="CHEBI:33738"/>
        <dbReference type="ChEBI" id="CHEBI:128753"/>
        <dbReference type="ChEBI" id="CHEBI:128769"/>
        <dbReference type="EC" id="1.17.7.4"/>
    </reaction>
</comment>